<dbReference type="SUPFAM" id="SSF55729">
    <property type="entry name" value="Acyl-CoA N-acyltransferases (Nat)"/>
    <property type="match status" value="1"/>
</dbReference>
<evidence type="ECO:0000259" key="1">
    <source>
        <dbReference type="PROSITE" id="PS51186"/>
    </source>
</evidence>
<proteinExistence type="predicted"/>
<protein>
    <recommendedName>
        <fullName evidence="1">N-acetyltransferase domain-containing protein</fullName>
    </recommendedName>
</protein>
<dbReference type="GO" id="GO:0016747">
    <property type="term" value="F:acyltransferase activity, transferring groups other than amino-acyl groups"/>
    <property type="evidence" value="ECO:0007669"/>
    <property type="project" value="InterPro"/>
</dbReference>
<name>A0NVZ9_ROSAI</name>
<evidence type="ECO:0000313" key="2">
    <source>
        <dbReference type="EMBL" id="EAV43164.1"/>
    </source>
</evidence>
<dbReference type="EMBL" id="AAUW01000011">
    <property type="protein sequence ID" value="EAV43164.1"/>
    <property type="molecule type" value="Genomic_DNA"/>
</dbReference>
<comment type="caution">
    <text evidence="2">The sequence shown here is derived from an EMBL/GenBank/DDBJ whole genome shotgun (WGS) entry which is preliminary data.</text>
</comment>
<dbReference type="PROSITE" id="PS51186">
    <property type="entry name" value="GNAT"/>
    <property type="match status" value="1"/>
</dbReference>
<sequence length="211" mass="23819">MLCQAGERFFGEREAIMPTDIRALTGEELTAALNDLARLRISVFRSWPYLYEGSLDYEAAYLQRYAQTDGAVIVGAYDGNRLIGAATGEPLGAELEAFKAPFVEQGLDPEKIFYLAESVLDPAYRGQGIGHRFFDEREAHARRLGFSEAAFCAVIRPQTHPLRPADYAPLDPFWRKRGFEKLDGVIVTFPWRDVGESAETDKPMQVWHRTL</sequence>
<dbReference type="InterPro" id="IPR000182">
    <property type="entry name" value="GNAT_dom"/>
</dbReference>
<dbReference type="AlphaFoldDB" id="A0NVZ9"/>
<dbReference type="Pfam" id="PF00583">
    <property type="entry name" value="Acetyltransf_1"/>
    <property type="match status" value="1"/>
</dbReference>
<gene>
    <name evidence="2" type="ORF">SIAM614_20111</name>
</gene>
<dbReference type="eggNOG" id="COG0456">
    <property type="taxonomic scope" value="Bacteria"/>
</dbReference>
<organism evidence="2 3">
    <name type="scientific">Roseibium aggregatum (strain ATCC 25650 / DSM 13394 / JCM 20685 / NBRC 16684 / NCIMB 2208 / IAM 12614 / B1)</name>
    <name type="common">Stappia aggregata</name>
    <dbReference type="NCBI Taxonomy" id="384765"/>
    <lineage>
        <taxon>Bacteria</taxon>
        <taxon>Pseudomonadati</taxon>
        <taxon>Pseudomonadota</taxon>
        <taxon>Alphaproteobacteria</taxon>
        <taxon>Hyphomicrobiales</taxon>
        <taxon>Stappiaceae</taxon>
        <taxon>Roseibium</taxon>
    </lineage>
</organism>
<dbReference type="Proteomes" id="UP000004848">
    <property type="component" value="Unassembled WGS sequence"/>
</dbReference>
<dbReference type="InterPro" id="IPR016181">
    <property type="entry name" value="Acyl_CoA_acyltransferase"/>
</dbReference>
<dbReference type="Gene3D" id="3.40.630.30">
    <property type="match status" value="1"/>
</dbReference>
<feature type="domain" description="N-acetyltransferase" evidence="1">
    <location>
        <begin position="19"/>
        <end position="209"/>
    </location>
</feature>
<accession>A0NVZ9</accession>
<dbReference type="CDD" id="cd04301">
    <property type="entry name" value="NAT_SF"/>
    <property type="match status" value="1"/>
</dbReference>
<reference evidence="2 3" key="1">
    <citation type="submission" date="2006-05" db="EMBL/GenBank/DDBJ databases">
        <authorList>
            <person name="King G."/>
            <person name="Ferriera S."/>
            <person name="Johnson J."/>
            <person name="Kravitz S."/>
            <person name="Beeson K."/>
            <person name="Sutton G."/>
            <person name="Rogers Y.-H."/>
            <person name="Friedman R."/>
            <person name="Frazier M."/>
            <person name="Venter J.C."/>
        </authorList>
    </citation>
    <scope>NUCLEOTIDE SEQUENCE [LARGE SCALE GENOMIC DNA]</scope>
    <source>
        <strain evidence="3">ATCC 25650 / DSM 13394 / JCM 20685 / NBRC 16684 / NCIMB 2208 / IAM 12614 / B1</strain>
    </source>
</reference>
<evidence type="ECO:0000313" key="3">
    <source>
        <dbReference type="Proteomes" id="UP000004848"/>
    </source>
</evidence>